<sequence length="111" mass="12685">MDLKVVDIEKAKLIAEDIVRLSKEVSLLKKELKDLFLDTNIPVYEPLSTGGKLTYDLVQPKPKFDYVGYSAYLYTQIINGKALTEEELDQAISEFKIEKPEKWSLKVSTKS</sequence>
<gene>
    <name evidence="1" type="ORF">V2E24_00775</name>
</gene>
<dbReference type="RefSeq" id="WP_330500523.1">
    <property type="nucleotide sequence ID" value="NZ_JAZDWZ010000002.1"/>
</dbReference>
<evidence type="ECO:0000313" key="2">
    <source>
        <dbReference type="Proteomes" id="UP001344817"/>
    </source>
</evidence>
<dbReference type="Proteomes" id="UP001344817">
    <property type="component" value="Unassembled WGS sequence"/>
</dbReference>
<dbReference type="EMBL" id="JAZDWZ010000002">
    <property type="protein sequence ID" value="MEE3928111.1"/>
    <property type="molecule type" value="Genomic_DNA"/>
</dbReference>
<keyword evidence="2" id="KW-1185">Reference proteome</keyword>
<proteinExistence type="predicted"/>
<organism evidence="1 2">
    <name type="scientific">Mycoplasmopsis ciconiae</name>
    <dbReference type="NCBI Taxonomy" id="561067"/>
    <lineage>
        <taxon>Bacteria</taxon>
        <taxon>Bacillati</taxon>
        <taxon>Mycoplasmatota</taxon>
        <taxon>Mycoplasmoidales</taxon>
        <taxon>Metamycoplasmataceae</taxon>
        <taxon>Mycoplasmopsis</taxon>
    </lineage>
</organism>
<accession>A0ABU7MM38</accession>
<reference evidence="1" key="1">
    <citation type="submission" date="2024-01" db="EMBL/GenBank/DDBJ databases">
        <title>Genome sequence of Mycoplasma ciconiae type strain DSM 25251.</title>
        <authorList>
            <person name="Spergser J."/>
        </authorList>
    </citation>
    <scope>NUCLEOTIDE SEQUENCE [LARGE SCALE GENOMIC DNA]</scope>
    <source>
        <strain evidence="1">DSM 25251</strain>
    </source>
</reference>
<name>A0ABU7MM38_9BACT</name>
<comment type="caution">
    <text evidence="1">The sequence shown here is derived from an EMBL/GenBank/DDBJ whole genome shotgun (WGS) entry which is preliminary data.</text>
</comment>
<evidence type="ECO:0000313" key="1">
    <source>
        <dbReference type="EMBL" id="MEE3928111.1"/>
    </source>
</evidence>
<protein>
    <submittedName>
        <fullName evidence="1">Uncharacterized protein</fullName>
    </submittedName>
</protein>